<dbReference type="AlphaFoldDB" id="A0A6J6S776"/>
<protein>
    <submittedName>
        <fullName evidence="5">Unannotated protein</fullName>
    </submittedName>
</protein>
<dbReference type="GO" id="GO:0070403">
    <property type="term" value="F:NAD+ binding"/>
    <property type="evidence" value="ECO:0007669"/>
    <property type="project" value="InterPro"/>
</dbReference>
<evidence type="ECO:0000259" key="4">
    <source>
        <dbReference type="Pfam" id="PF02737"/>
    </source>
</evidence>
<dbReference type="PANTHER" id="PTHR48075:SF1">
    <property type="entry name" value="LAMBDA-CRYSTALLIN HOMOLOG"/>
    <property type="match status" value="1"/>
</dbReference>
<dbReference type="EMBL" id="CAEZYS010000023">
    <property type="protein sequence ID" value="CAB4730840.1"/>
    <property type="molecule type" value="Genomic_DNA"/>
</dbReference>
<dbReference type="InterPro" id="IPR006176">
    <property type="entry name" value="3-OHacyl-CoA_DH_NAD-bd"/>
</dbReference>
<dbReference type="SUPFAM" id="SSF48179">
    <property type="entry name" value="6-phosphogluconate dehydrogenase C-terminal domain-like"/>
    <property type="match status" value="1"/>
</dbReference>
<dbReference type="Pfam" id="PF00725">
    <property type="entry name" value="3HCDH"/>
    <property type="match status" value="1"/>
</dbReference>
<feature type="domain" description="3-hydroxyacyl-CoA dehydrogenase NAD binding" evidence="4">
    <location>
        <begin position="7"/>
        <end position="183"/>
    </location>
</feature>
<dbReference type="Gene3D" id="3.40.50.720">
    <property type="entry name" value="NAD(P)-binding Rossmann-like Domain"/>
    <property type="match status" value="1"/>
</dbReference>
<gene>
    <name evidence="5" type="ORF">UFOPK2782_00303</name>
</gene>
<organism evidence="5">
    <name type="scientific">freshwater metagenome</name>
    <dbReference type="NCBI Taxonomy" id="449393"/>
    <lineage>
        <taxon>unclassified sequences</taxon>
        <taxon>metagenomes</taxon>
        <taxon>ecological metagenomes</taxon>
    </lineage>
</organism>
<evidence type="ECO:0000256" key="2">
    <source>
        <dbReference type="ARBA" id="ARBA00023002"/>
    </source>
</evidence>
<dbReference type="InterPro" id="IPR013328">
    <property type="entry name" value="6PGD_dom2"/>
</dbReference>
<evidence type="ECO:0000256" key="1">
    <source>
        <dbReference type="ARBA" id="ARBA00009463"/>
    </source>
</evidence>
<dbReference type="Pfam" id="PF02737">
    <property type="entry name" value="3HCDH_N"/>
    <property type="match status" value="1"/>
</dbReference>
<dbReference type="SUPFAM" id="SSF51735">
    <property type="entry name" value="NAD(P)-binding Rossmann-fold domains"/>
    <property type="match status" value="1"/>
</dbReference>
<dbReference type="InterPro" id="IPR006180">
    <property type="entry name" value="3-OHacyl-CoA_DH_CS"/>
</dbReference>
<dbReference type="InterPro" id="IPR008927">
    <property type="entry name" value="6-PGluconate_DH-like_C_sf"/>
</dbReference>
<evidence type="ECO:0000259" key="3">
    <source>
        <dbReference type="Pfam" id="PF00725"/>
    </source>
</evidence>
<dbReference type="InterPro" id="IPR036291">
    <property type="entry name" value="NAD(P)-bd_dom_sf"/>
</dbReference>
<feature type="domain" description="3-hydroxyacyl-CoA dehydrogenase C-terminal" evidence="3">
    <location>
        <begin position="187"/>
        <end position="274"/>
    </location>
</feature>
<reference evidence="5" key="1">
    <citation type="submission" date="2020-05" db="EMBL/GenBank/DDBJ databases">
        <authorList>
            <person name="Chiriac C."/>
            <person name="Salcher M."/>
            <person name="Ghai R."/>
            <person name="Kavagutti S V."/>
        </authorList>
    </citation>
    <scope>NUCLEOTIDE SEQUENCE</scope>
</reference>
<comment type="similarity">
    <text evidence="1">Belongs to the 3-hydroxyacyl-CoA dehydrogenase family.</text>
</comment>
<accession>A0A6J6S776</accession>
<name>A0A6J6S776_9ZZZZ</name>
<dbReference type="PROSITE" id="PS00067">
    <property type="entry name" value="3HCDH"/>
    <property type="match status" value="1"/>
</dbReference>
<dbReference type="InterPro" id="IPR006108">
    <property type="entry name" value="3HC_DH_C"/>
</dbReference>
<evidence type="ECO:0000313" key="5">
    <source>
        <dbReference type="EMBL" id="CAB4730840.1"/>
    </source>
</evidence>
<dbReference type="Gene3D" id="1.10.1040.10">
    <property type="entry name" value="N-(1-d-carboxylethyl)-l-norvaline Dehydrogenase, domain 2"/>
    <property type="match status" value="1"/>
</dbReference>
<proteinExistence type="inferred from homology"/>
<dbReference type="GO" id="GO:0050104">
    <property type="term" value="F:L-gulonate 3-dehydrogenase activity"/>
    <property type="evidence" value="ECO:0007669"/>
    <property type="project" value="TreeGrafter"/>
</dbReference>
<dbReference type="NCBIfam" id="NF004783">
    <property type="entry name" value="PRK06129.1"/>
    <property type="match status" value="1"/>
</dbReference>
<keyword evidence="2" id="KW-0560">Oxidoreductase</keyword>
<dbReference type="GO" id="GO:0006631">
    <property type="term" value="P:fatty acid metabolic process"/>
    <property type="evidence" value="ECO:0007669"/>
    <property type="project" value="InterPro"/>
</dbReference>
<dbReference type="PANTHER" id="PTHR48075">
    <property type="entry name" value="3-HYDROXYACYL-COA DEHYDROGENASE FAMILY PROTEIN"/>
    <property type="match status" value="1"/>
</dbReference>
<sequence length="313" mass="34524">MSDPKFSVIGSGSIGIGWAIVFARAGYQVKVFDIEEAALRNFEIQVKARLELLAENDLLTQSPKEILARIDTTLDLSEALVDADYVQECGPENVEVKRELFTKLAGLTKPDAILASSSSALRPSEFASDISSNERCLVVHPGNPPYLIAIAEVVPAKFTSDAAINTCTQLLTKVGIIPIRVNNEPQGFVFNRLQGAILREAYCLVRDGVISPTDLDLIVTEGLGKRWSIVGPFATSALNVRGGIRAHVARMGKSYFEMGKERGQNDPWDQELVERVASDIENKLPDAQWEKNTEKRDLALMKLNKLFERIVKP</sequence>